<proteinExistence type="predicted"/>
<dbReference type="EMBL" id="JAKNRV010000128">
    <property type="protein sequence ID" value="MCK1785561.1"/>
    <property type="molecule type" value="Genomic_DNA"/>
</dbReference>
<gene>
    <name evidence="2" type="ORF">L9Z73_14720</name>
</gene>
<evidence type="ECO:0000313" key="2">
    <source>
        <dbReference type="EMBL" id="MCK1785561.1"/>
    </source>
</evidence>
<sequence>MSDATSMAEAFASGRSDPVHALDHASRSAPPAVIHIAPTGEDARLLRAALSVESQLTL</sequence>
<protein>
    <submittedName>
        <fullName evidence="2">Uncharacterized protein</fullName>
    </submittedName>
</protein>
<dbReference type="Proteomes" id="UP001317085">
    <property type="component" value="Unassembled WGS sequence"/>
</dbReference>
<accession>A0ABT0EJC2</accession>
<keyword evidence="3" id="KW-1185">Reference proteome</keyword>
<evidence type="ECO:0000256" key="1">
    <source>
        <dbReference type="SAM" id="MobiDB-lite"/>
    </source>
</evidence>
<organism evidence="2 3">
    <name type="scientific">Pseudomonas emilianonis</name>
    <dbReference type="NCBI Taxonomy" id="2915812"/>
    <lineage>
        <taxon>Bacteria</taxon>
        <taxon>Pseudomonadati</taxon>
        <taxon>Pseudomonadota</taxon>
        <taxon>Gammaproteobacteria</taxon>
        <taxon>Pseudomonadales</taxon>
        <taxon>Pseudomonadaceae</taxon>
        <taxon>Pseudomonas</taxon>
    </lineage>
</organism>
<feature type="region of interest" description="Disordered" evidence="1">
    <location>
        <begin position="1"/>
        <end position="24"/>
    </location>
</feature>
<name>A0ABT0EJC2_9PSED</name>
<comment type="caution">
    <text evidence="2">The sequence shown here is derived from an EMBL/GenBank/DDBJ whole genome shotgun (WGS) entry which is preliminary data.</text>
</comment>
<evidence type="ECO:0000313" key="3">
    <source>
        <dbReference type="Proteomes" id="UP001317085"/>
    </source>
</evidence>
<dbReference type="RefSeq" id="WP_247402149.1">
    <property type="nucleotide sequence ID" value="NZ_JAKNRV010000128.1"/>
</dbReference>
<reference evidence="2 3" key="1">
    <citation type="submission" date="2022-02" db="EMBL/GenBank/DDBJ databases">
        <title>Comparative genomics of the first Antarctic Pseudomonas spp. capable of biotransforming 2,4,6-Trinitrotoluene.</title>
        <authorList>
            <person name="Cabrera M.A."/>
            <person name="Marquez S.L."/>
            <person name="Perez-Donoso J.M."/>
        </authorList>
    </citation>
    <scope>NUCLEOTIDE SEQUENCE [LARGE SCALE GENOMIC DNA]</scope>
    <source>
        <strain evidence="2 3">TNT11</strain>
    </source>
</reference>